<dbReference type="Proteomes" id="UP000318437">
    <property type="component" value="Unassembled WGS sequence"/>
</dbReference>
<dbReference type="EMBL" id="SJPS01000001">
    <property type="protein sequence ID" value="TWU30129.1"/>
    <property type="molecule type" value="Genomic_DNA"/>
</dbReference>
<dbReference type="RefSeq" id="WP_146448066.1">
    <property type="nucleotide sequence ID" value="NZ_SJPS01000001.1"/>
</dbReference>
<reference evidence="2 3" key="1">
    <citation type="submission" date="2019-02" db="EMBL/GenBank/DDBJ databases">
        <title>Deep-cultivation of Planctomycetes and their phenomic and genomic characterization uncovers novel biology.</title>
        <authorList>
            <person name="Wiegand S."/>
            <person name="Jogler M."/>
            <person name="Boedeker C."/>
            <person name="Pinto D."/>
            <person name="Vollmers J."/>
            <person name="Rivas-Marin E."/>
            <person name="Kohn T."/>
            <person name="Peeters S.H."/>
            <person name="Heuer A."/>
            <person name="Rast P."/>
            <person name="Oberbeckmann S."/>
            <person name="Bunk B."/>
            <person name="Jeske O."/>
            <person name="Meyerdierks A."/>
            <person name="Storesund J.E."/>
            <person name="Kallscheuer N."/>
            <person name="Luecker S."/>
            <person name="Lage O.M."/>
            <person name="Pohl T."/>
            <person name="Merkel B.J."/>
            <person name="Hornburger P."/>
            <person name="Mueller R.-W."/>
            <person name="Bruemmer F."/>
            <person name="Labrenz M."/>
            <person name="Spormann A.M."/>
            <person name="Op Den Camp H."/>
            <person name="Overmann J."/>
            <person name="Amann R."/>
            <person name="Jetten M.S.M."/>
            <person name="Mascher T."/>
            <person name="Medema M.H."/>
            <person name="Devos D.P."/>
            <person name="Kaster A.-K."/>
            <person name="Ovreas L."/>
            <person name="Rohde M."/>
            <person name="Galperin M.Y."/>
            <person name="Jogler C."/>
        </authorList>
    </citation>
    <scope>NUCLEOTIDE SEQUENCE [LARGE SCALE GENOMIC DNA]</scope>
    <source>
        <strain evidence="2 3">Pla144</strain>
    </source>
</reference>
<dbReference type="OrthoDB" id="264328at2"/>
<name>A0A5C6D5F4_9BACT</name>
<evidence type="ECO:0000313" key="3">
    <source>
        <dbReference type="Proteomes" id="UP000318437"/>
    </source>
</evidence>
<accession>A0A5C6D5F4</accession>
<evidence type="ECO:0000313" key="2">
    <source>
        <dbReference type="EMBL" id="TWU30129.1"/>
    </source>
</evidence>
<feature type="compositionally biased region" description="Polar residues" evidence="1">
    <location>
        <begin position="168"/>
        <end position="185"/>
    </location>
</feature>
<sequence length="274" mass="30708">MATKQDNTSDETIATENSPLAEQFVGQWNRLVSTTNWEKGRIICDWREALMTEGAAVTDYSDEAWAQLVGGVTSQHVGRLRRVSQRFGEEWDQYPGLFWSHFQAALDWDDAPMWLEGAIQNEWSVSQMRGKRWETLGTPETEQRQELEENSEFESPTTAPASAGLQEVASTDAPTASPKSTSVKSLATEEPTHNNQTEEDSIPAKDIEPAPAKPQAKRTRLNVDVELLPDDLADAFEQFKLAIIAQRREGWRDTTPEIVCECLDALRELALAEA</sequence>
<dbReference type="AlphaFoldDB" id="A0A5C6D5F4"/>
<keyword evidence="3" id="KW-1185">Reference proteome</keyword>
<protein>
    <submittedName>
        <fullName evidence="2">Uncharacterized protein</fullName>
    </submittedName>
</protein>
<gene>
    <name evidence="2" type="ORF">Pla144_09150</name>
</gene>
<proteinExistence type="predicted"/>
<comment type="caution">
    <text evidence="2">The sequence shown here is derived from an EMBL/GenBank/DDBJ whole genome shotgun (WGS) entry which is preliminary data.</text>
</comment>
<organism evidence="2 3">
    <name type="scientific">Bythopirellula polymerisocia</name>
    <dbReference type="NCBI Taxonomy" id="2528003"/>
    <lineage>
        <taxon>Bacteria</taxon>
        <taxon>Pseudomonadati</taxon>
        <taxon>Planctomycetota</taxon>
        <taxon>Planctomycetia</taxon>
        <taxon>Pirellulales</taxon>
        <taxon>Lacipirellulaceae</taxon>
        <taxon>Bythopirellula</taxon>
    </lineage>
</organism>
<evidence type="ECO:0000256" key="1">
    <source>
        <dbReference type="SAM" id="MobiDB-lite"/>
    </source>
</evidence>
<feature type="region of interest" description="Disordered" evidence="1">
    <location>
        <begin position="130"/>
        <end position="218"/>
    </location>
</feature>